<evidence type="ECO:0000256" key="3">
    <source>
        <dbReference type="SAM" id="MobiDB-lite"/>
    </source>
</evidence>
<dbReference type="PANTHER" id="PTHR41328">
    <property type="entry name" value="TERMINASE SMALL SUBUNIT-RELATED"/>
    <property type="match status" value="1"/>
</dbReference>
<protein>
    <submittedName>
        <fullName evidence="4">Terminase</fullName>
    </submittedName>
</protein>
<dbReference type="AlphaFoldDB" id="A0A1E5L8G9"/>
<evidence type="ECO:0000256" key="2">
    <source>
        <dbReference type="ARBA" id="ARBA00023219"/>
    </source>
</evidence>
<organism evidence="4 5">
    <name type="scientific">Desulfuribacillus stibiiarsenatis</name>
    <dbReference type="NCBI Taxonomy" id="1390249"/>
    <lineage>
        <taxon>Bacteria</taxon>
        <taxon>Bacillati</taxon>
        <taxon>Bacillota</taxon>
        <taxon>Desulfuribacillia</taxon>
        <taxon>Desulfuribacillales</taxon>
        <taxon>Desulfuribacillaceae</taxon>
        <taxon>Desulfuribacillus</taxon>
    </lineage>
</organism>
<dbReference type="InterPro" id="IPR038713">
    <property type="entry name" value="Terminase_Gp1_N_sf"/>
</dbReference>
<dbReference type="Pfam" id="PF03592">
    <property type="entry name" value="Terminase_2"/>
    <property type="match status" value="1"/>
</dbReference>
<dbReference type="PANTHER" id="PTHR41328:SF3">
    <property type="entry name" value="PBSX PHAGE TERMINASE SMALL SUBUNIT"/>
    <property type="match status" value="1"/>
</dbReference>
<keyword evidence="1" id="KW-1188">Viral release from host cell</keyword>
<evidence type="ECO:0000256" key="1">
    <source>
        <dbReference type="ARBA" id="ARBA00022612"/>
    </source>
</evidence>
<accession>A0A1E5L8G9</accession>
<dbReference type="Pfam" id="PF13384">
    <property type="entry name" value="HTH_23"/>
    <property type="match status" value="1"/>
</dbReference>
<dbReference type="STRING" id="1390249.BHU72_11955"/>
<evidence type="ECO:0000313" key="5">
    <source>
        <dbReference type="Proteomes" id="UP000095255"/>
    </source>
</evidence>
<name>A0A1E5L8G9_9FIRM</name>
<keyword evidence="5" id="KW-1185">Reference proteome</keyword>
<dbReference type="GO" id="GO:0051276">
    <property type="term" value="P:chromosome organization"/>
    <property type="evidence" value="ECO:0007669"/>
    <property type="project" value="InterPro"/>
</dbReference>
<proteinExistence type="predicted"/>
<sequence length="297" mass="34323">MILTGGGVIVLSDNRINAEIDYMAGMKYKDIAEKYGVTLNTVKSWKKRYEWNREGAHKNKRVHTKKEVQPRKIIEQEISKLEDAGLTEKQRLFCLYYIKSFNATMAAIKAGYSKDTAHVIGHENLRKPKIANEIRRLKGTMHQDIFVDAMDVLNKYIKIAFADITDYVDFGRKKEIVKEEVGTNNEGEPILEEKEYEYNYVHFKNAVDVDGTVISEVKQGKDGVSIRLADKMKALEKLEKYFDLIPDTWKRKIEEEKLAMQKRKIEEPDEGDTEDDGFIDALNAQASEVWNDDDQED</sequence>
<dbReference type="EMBL" id="MJAT01000006">
    <property type="protein sequence ID" value="OEH86243.1"/>
    <property type="molecule type" value="Genomic_DNA"/>
</dbReference>
<feature type="compositionally biased region" description="Acidic residues" evidence="3">
    <location>
        <begin position="267"/>
        <end position="278"/>
    </location>
</feature>
<dbReference type="Proteomes" id="UP000095255">
    <property type="component" value="Unassembled WGS sequence"/>
</dbReference>
<evidence type="ECO:0000313" key="4">
    <source>
        <dbReference type="EMBL" id="OEH86243.1"/>
    </source>
</evidence>
<gene>
    <name evidence="4" type="ORF">BHU72_11955</name>
</gene>
<dbReference type="InterPro" id="IPR052404">
    <property type="entry name" value="SPP1-like_terminase"/>
</dbReference>
<keyword evidence="2" id="KW-0231">Viral genome packaging</keyword>
<reference evidence="4 5" key="1">
    <citation type="submission" date="2016-09" db="EMBL/GenBank/DDBJ databases">
        <title>Desulfuribacillus arsenicus sp. nov., an obligately anaerobic, dissimilatory arsenic- and antimonate-reducing bacterium isolated from anoxic sediments.</title>
        <authorList>
            <person name="Abin C.A."/>
            <person name="Hollibaugh J.T."/>
        </authorList>
    </citation>
    <scope>NUCLEOTIDE SEQUENCE [LARGE SCALE GENOMIC DNA]</scope>
    <source>
        <strain evidence="4 5">MLFW-2</strain>
    </source>
</reference>
<feature type="region of interest" description="Disordered" evidence="3">
    <location>
        <begin position="262"/>
        <end position="297"/>
    </location>
</feature>
<comment type="caution">
    <text evidence="4">The sequence shown here is derived from an EMBL/GenBank/DDBJ whole genome shotgun (WGS) entry which is preliminary data.</text>
</comment>
<dbReference type="InterPro" id="IPR005335">
    <property type="entry name" value="Terminase_ssu"/>
</dbReference>
<dbReference type="Gene3D" id="1.10.10.1400">
    <property type="entry name" value="Terminase, small subunit, N-terminal DNA-binding domain, HTH motif"/>
    <property type="match status" value="1"/>
</dbReference>